<dbReference type="InterPro" id="IPR057989">
    <property type="entry name" value="TPR_RPAP1/MINIYO-like"/>
</dbReference>
<feature type="compositionally biased region" description="Basic and acidic residues" evidence="5">
    <location>
        <begin position="540"/>
        <end position="552"/>
    </location>
</feature>
<keyword evidence="4" id="KW-0539">Nucleus</keyword>
<dbReference type="Pfam" id="PF08621">
    <property type="entry name" value="RPAP1_N"/>
    <property type="match status" value="1"/>
</dbReference>
<evidence type="ECO:0000313" key="9">
    <source>
        <dbReference type="EMBL" id="KAL2099098.1"/>
    </source>
</evidence>
<comment type="similarity">
    <text evidence="2">Belongs to the RPAP1 family.</text>
</comment>
<dbReference type="SUPFAM" id="SSF48371">
    <property type="entry name" value="ARM repeat"/>
    <property type="match status" value="1"/>
</dbReference>
<gene>
    <name evidence="9" type="ORF">ACEWY4_005578</name>
</gene>
<sequence length="1434" mass="157452">MLRRPKPTDSEEDLLREQHQFLSSGTSPSVVSVVRRPDKRRGEPGTADPENGEDNQRDVVTIEDLPDEMPSLTPAPPKKSRFKKARVRFEDEDAEERLDKHDTHISAVLSRIVERDTSTVPVCLPTVTNAAFPKVMHRPQGFCQGKDSVSGTRKSIFAHQIAAERAAGRLPVHQTSISVVPNAQSPQSVEPAASVELTRPPAMGGFSDGPVLVSGQGLGQGDSSLESLKIHQENRARLDGMTQEEILDEQKKLLAQLDPRLVSFVKARKAQKTSHNDVSEQAKASDQRGRGDGEEKPSAVPSVSVMDVTDARQEEPLQVDMEDEGDDAETPEATREITEEDLPFKPQKDWVHMNKLEPEKLQWTRDLPPPRRKGTKKAMQARFNFAGKLIPPTEDLPTHLGLHHHGDEPELAGYSLQELFMLSRSQVTQQRSLALSTLANIITEARAGAFASVLKGSVLSTLLDAGLLFLLRFSLDDSVERVMAAAAQALRALLVSPCDEESLDGMFSWLLGMVSFPLLPTTQEEEEEDEGDEGMFGKKTQKEKDERKSDHELSRQDVIKGLLKMKVLPRIRYILEVVRPSPRVVLDLLEVLVRIARHSTATATQILDCPRLMDTVMSEFLPSSWAPPSSPAPESLYGLPVAMAMKLLRVLGSAGRHVCARLLHSLGAKDRLSLLLAVEPSELLLEAGEAYWCSTEAYRMWAVAASYGQACNLYSDLYPVLMKELQSFPRPDSSPDPLIPLKLQRAQAILTLLTQVTHTAGCHQELQAALASSQGSECPPPPPVAWGHVIGLQPTVIGQLKGCVKGMCEAELSESSLGLLPSYLLYLGAFYSQLPRQSSFQPVECLEELESLTANVLLPLISHQAVHRLTDNLRSRSALCNPSLCRPGPEVVASLPGLSCSGERSSTGLLGPGSPFSLLTSLCYLLDIITGIHKGLAKKVSALLLLDSVQVYLRTCAQAMPNITHSSAWLLRHEHHLLYLLLRLAHRLLPVDPEVAKQASLFHQVAMVMLPWLLPGSEYMAHELISSVIFNQAFIPEGASGGPEAAALAELQLQEGASGPPPLAPLLRDACAQLPSLRGCYLTHLAHSEPLVLVSRDLFLGRTPWLRSLLLPELSSGPSVPSDWPFLPLVSLYERMGQADGGGVETERLPAGSLASAVHCLQWLLLLESWREEALRVVPPVAKLARLACVFLASSDLFLEPPVQRLTWALLGALTQPRRLAALDLDLPPPGLASFHDLYVALLAQYEAVSFRDVLFGRFLLLPLQRRYSVTMRLAVFGEHVGLLRSLGVPLQKLPAPLENYTCPPEDSVPLLRLYFRALVTGTLRRAWCPVLYAVTVAHVNAFIFSQEPAPQEVEATRRSLLRKTYYLTDEVLRAHLLLYKLPRQQSELGFLTHEQLPPLQARWLEKELGLEEGAAATAAAAPTPTPTGQGSGP</sequence>
<feature type="compositionally biased region" description="Acidic residues" evidence="5">
    <location>
        <begin position="523"/>
        <end position="533"/>
    </location>
</feature>
<keyword evidence="3" id="KW-0804">Transcription</keyword>
<protein>
    <recommendedName>
        <fullName evidence="11">RNA polymerase II-associated protein 1</fullName>
    </recommendedName>
</protein>
<dbReference type="Pfam" id="PF08620">
    <property type="entry name" value="RPAP1_C"/>
    <property type="match status" value="1"/>
</dbReference>
<evidence type="ECO:0008006" key="11">
    <source>
        <dbReference type="Google" id="ProtNLM"/>
    </source>
</evidence>
<feature type="domain" description="RPAP1/MINIYO-like TPR repeats" evidence="8">
    <location>
        <begin position="1125"/>
        <end position="1350"/>
    </location>
</feature>
<dbReference type="Proteomes" id="UP001591681">
    <property type="component" value="Unassembled WGS sequence"/>
</dbReference>
<dbReference type="EMBL" id="JBHFQA010000005">
    <property type="protein sequence ID" value="KAL2099098.1"/>
    <property type="molecule type" value="Genomic_DNA"/>
</dbReference>
<dbReference type="Pfam" id="PF25766">
    <property type="entry name" value="TPR_RPAP1"/>
    <property type="match status" value="1"/>
</dbReference>
<organism evidence="9 10">
    <name type="scientific">Coilia grayii</name>
    <name type="common">Gray's grenadier anchovy</name>
    <dbReference type="NCBI Taxonomy" id="363190"/>
    <lineage>
        <taxon>Eukaryota</taxon>
        <taxon>Metazoa</taxon>
        <taxon>Chordata</taxon>
        <taxon>Craniata</taxon>
        <taxon>Vertebrata</taxon>
        <taxon>Euteleostomi</taxon>
        <taxon>Actinopterygii</taxon>
        <taxon>Neopterygii</taxon>
        <taxon>Teleostei</taxon>
        <taxon>Clupei</taxon>
        <taxon>Clupeiformes</taxon>
        <taxon>Clupeoidei</taxon>
        <taxon>Engraulidae</taxon>
        <taxon>Coilinae</taxon>
        <taxon>Coilia</taxon>
    </lineage>
</organism>
<evidence type="ECO:0000256" key="4">
    <source>
        <dbReference type="ARBA" id="ARBA00023242"/>
    </source>
</evidence>
<feature type="compositionally biased region" description="Basic and acidic residues" evidence="5">
    <location>
        <begin position="274"/>
        <end position="297"/>
    </location>
</feature>
<evidence type="ECO:0000259" key="6">
    <source>
        <dbReference type="Pfam" id="PF08620"/>
    </source>
</evidence>
<feature type="compositionally biased region" description="Low complexity" evidence="5">
    <location>
        <begin position="23"/>
        <end position="34"/>
    </location>
</feature>
<accession>A0ABD1KJ37</accession>
<evidence type="ECO:0000259" key="7">
    <source>
        <dbReference type="Pfam" id="PF08621"/>
    </source>
</evidence>
<feature type="compositionally biased region" description="Acidic residues" evidence="5">
    <location>
        <begin position="320"/>
        <end position="330"/>
    </location>
</feature>
<feature type="domain" description="RPAP1 N-terminal" evidence="7">
    <location>
        <begin position="229"/>
        <end position="272"/>
    </location>
</feature>
<comment type="subcellular location">
    <subcellularLocation>
        <location evidence="1">Nucleus</location>
    </subcellularLocation>
</comment>
<evidence type="ECO:0000256" key="3">
    <source>
        <dbReference type="ARBA" id="ARBA00023163"/>
    </source>
</evidence>
<evidence type="ECO:0000313" key="10">
    <source>
        <dbReference type="Proteomes" id="UP001591681"/>
    </source>
</evidence>
<keyword evidence="10" id="KW-1185">Reference proteome</keyword>
<feature type="region of interest" description="Disordered" evidence="5">
    <location>
        <begin position="268"/>
        <end position="336"/>
    </location>
</feature>
<dbReference type="InterPro" id="IPR016024">
    <property type="entry name" value="ARM-type_fold"/>
</dbReference>
<dbReference type="InterPro" id="IPR013930">
    <property type="entry name" value="RPAP1_N"/>
</dbReference>
<evidence type="ECO:0000256" key="1">
    <source>
        <dbReference type="ARBA" id="ARBA00004123"/>
    </source>
</evidence>
<dbReference type="InterPro" id="IPR013929">
    <property type="entry name" value="RPAP1_C"/>
</dbReference>
<dbReference type="InterPro" id="IPR039913">
    <property type="entry name" value="RPAP1/Rba50"/>
</dbReference>
<feature type="region of interest" description="Disordered" evidence="5">
    <location>
        <begin position="522"/>
        <end position="552"/>
    </location>
</feature>
<feature type="domain" description="RPAP1 C-terminal" evidence="6">
    <location>
        <begin position="380"/>
        <end position="445"/>
    </location>
</feature>
<proteinExistence type="inferred from homology"/>
<comment type="caution">
    <text evidence="9">The sequence shown here is derived from an EMBL/GenBank/DDBJ whole genome shotgun (WGS) entry which is preliminary data.</text>
</comment>
<evidence type="ECO:0000259" key="8">
    <source>
        <dbReference type="Pfam" id="PF25766"/>
    </source>
</evidence>
<feature type="region of interest" description="Disordered" evidence="5">
    <location>
        <begin position="18"/>
        <end position="86"/>
    </location>
</feature>
<dbReference type="PANTHER" id="PTHR21483:SF18">
    <property type="entry name" value="RNA POLYMERASE II-ASSOCIATED PROTEIN 1"/>
    <property type="match status" value="1"/>
</dbReference>
<feature type="region of interest" description="Disordered" evidence="5">
    <location>
        <begin position="1414"/>
        <end position="1434"/>
    </location>
</feature>
<evidence type="ECO:0000256" key="5">
    <source>
        <dbReference type="SAM" id="MobiDB-lite"/>
    </source>
</evidence>
<evidence type="ECO:0000256" key="2">
    <source>
        <dbReference type="ARBA" id="ARBA00009953"/>
    </source>
</evidence>
<name>A0ABD1KJ37_9TELE</name>
<dbReference type="PANTHER" id="PTHR21483">
    <property type="entry name" value="RNA POLYMERASE II-ASSOCIATED PROTEIN 1"/>
    <property type="match status" value="1"/>
</dbReference>
<reference evidence="9 10" key="1">
    <citation type="submission" date="2024-09" db="EMBL/GenBank/DDBJ databases">
        <title>A chromosome-level genome assembly of Gray's grenadier anchovy, Coilia grayii.</title>
        <authorList>
            <person name="Fu Z."/>
        </authorList>
    </citation>
    <scope>NUCLEOTIDE SEQUENCE [LARGE SCALE GENOMIC DNA]</scope>
    <source>
        <strain evidence="9">G4</strain>
        <tissue evidence="9">Muscle</tissue>
    </source>
</reference>